<dbReference type="Pfam" id="PF00486">
    <property type="entry name" value="Trans_reg_C"/>
    <property type="match status" value="1"/>
</dbReference>
<reference evidence="10 11" key="1">
    <citation type="submission" date="2018-01" db="EMBL/GenBank/DDBJ databases">
        <authorList>
            <person name="Fu G.-Y."/>
        </authorList>
    </citation>
    <scope>NUCLEOTIDE SEQUENCE [LARGE SCALE GENOMIC DNA]</scope>
    <source>
        <strain evidence="10 11">SY39</strain>
    </source>
</reference>
<dbReference type="PANTHER" id="PTHR48111">
    <property type="entry name" value="REGULATOR OF RPOS"/>
    <property type="match status" value="1"/>
</dbReference>
<name>A0A2I6S385_9RHOO</name>
<dbReference type="SUPFAM" id="SSF46894">
    <property type="entry name" value="C-terminal effector domain of the bipartite response regulators"/>
    <property type="match status" value="1"/>
</dbReference>
<keyword evidence="1 6" id="KW-0597">Phosphoprotein</keyword>
<dbReference type="GO" id="GO:0006355">
    <property type="term" value="P:regulation of DNA-templated transcription"/>
    <property type="evidence" value="ECO:0007669"/>
    <property type="project" value="InterPro"/>
</dbReference>
<evidence type="ECO:0000313" key="11">
    <source>
        <dbReference type="Proteomes" id="UP000242205"/>
    </source>
</evidence>
<dbReference type="Gene3D" id="1.10.10.10">
    <property type="entry name" value="Winged helix-like DNA-binding domain superfamily/Winged helix DNA-binding domain"/>
    <property type="match status" value="1"/>
</dbReference>
<dbReference type="InterPro" id="IPR001867">
    <property type="entry name" value="OmpR/PhoB-type_DNA-bd"/>
</dbReference>
<dbReference type="SMART" id="SM00862">
    <property type="entry name" value="Trans_reg_C"/>
    <property type="match status" value="1"/>
</dbReference>
<dbReference type="PROSITE" id="PS50110">
    <property type="entry name" value="RESPONSE_REGULATORY"/>
    <property type="match status" value="1"/>
</dbReference>
<keyword evidence="3" id="KW-0805">Transcription regulation</keyword>
<dbReference type="Proteomes" id="UP000242205">
    <property type="component" value="Chromosome"/>
</dbReference>
<dbReference type="EMBL" id="CP025682">
    <property type="protein sequence ID" value="AUN93731.1"/>
    <property type="molecule type" value="Genomic_DNA"/>
</dbReference>
<dbReference type="InterPro" id="IPR016032">
    <property type="entry name" value="Sig_transdc_resp-reg_C-effctor"/>
</dbReference>
<evidence type="ECO:0000259" key="9">
    <source>
        <dbReference type="PROSITE" id="PS51755"/>
    </source>
</evidence>
<dbReference type="InterPro" id="IPR039420">
    <property type="entry name" value="WalR-like"/>
</dbReference>
<keyword evidence="5" id="KW-0804">Transcription</keyword>
<dbReference type="PANTHER" id="PTHR48111:SF4">
    <property type="entry name" value="DNA-BINDING DUAL TRANSCRIPTIONAL REGULATOR OMPR"/>
    <property type="match status" value="1"/>
</dbReference>
<gene>
    <name evidence="10" type="ORF">C0099_01535</name>
</gene>
<evidence type="ECO:0000256" key="3">
    <source>
        <dbReference type="ARBA" id="ARBA00023015"/>
    </source>
</evidence>
<dbReference type="Pfam" id="PF00072">
    <property type="entry name" value="Response_reg"/>
    <property type="match status" value="1"/>
</dbReference>
<keyword evidence="11" id="KW-1185">Reference proteome</keyword>
<dbReference type="GO" id="GO:0032993">
    <property type="term" value="C:protein-DNA complex"/>
    <property type="evidence" value="ECO:0007669"/>
    <property type="project" value="TreeGrafter"/>
</dbReference>
<feature type="domain" description="Response regulatory" evidence="8">
    <location>
        <begin position="37"/>
        <end position="150"/>
    </location>
</feature>
<protein>
    <recommendedName>
        <fullName evidence="12">DNA-binding response regulator</fullName>
    </recommendedName>
</protein>
<dbReference type="SMART" id="SM00448">
    <property type="entry name" value="REC"/>
    <property type="match status" value="1"/>
</dbReference>
<dbReference type="GO" id="GO:0000156">
    <property type="term" value="F:phosphorelay response regulator activity"/>
    <property type="evidence" value="ECO:0007669"/>
    <property type="project" value="TreeGrafter"/>
</dbReference>
<organism evidence="10 11">
    <name type="scientific">Pseudazoarcus pumilus</name>
    <dbReference type="NCBI Taxonomy" id="2067960"/>
    <lineage>
        <taxon>Bacteria</taxon>
        <taxon>Pseudomonadati</taxon>
        <taxon>Pseudomonadota</taxon>
        <taxon>Betaproteobacteria</taxon>
        <taxon>Rhodocyclales</taxon>
        <taxon>Zoogloeaceae</taxon>
        <taxon>Pseudazoarcus</taxon>
    </lineage>
</organism>
<dbReference type="InterPro" id="IPR011006">
    <property type="entry name" value="CheY-like_superfamily"/>
</dbReference>
<dbReference type="GO" id="GO:0005829">
    <property type="term" value="C:cytosol"/>
    <property type="evidence" value="ECO:0007669"/>
    <property type="project" value="TreeGrafter"/>
</dbReference>
<dbReference type="GO" id="GO:0000976">
    <property type="term" value="F:transcription cis-regulatory region binding"/>
    <property type="evidence" value="ECO:0007669"/>
    <property type="project" value="TreeGrafter"/>
</dbReference>
<proteinExistence type="predicted"/>
<dbReference type="InterPro" id="IPR036388">
    <property type="entry name" value="WH-like_DNA-bd_sf"/>
</dbReference>
<evidence type="ECO:0008006" key="12">
    <source>
        <dbReference type="Google" id="ProtNLM"/>
    </source>
</evidence>
<dbReference type="AlphaFoldDB" id="A0A2I6S385"/>
<evidence type="ECO:0000256" key="7">
    <source>
        <dbReference type="PROSITE-ProRule" id="PRU01091"/>
    </source>
</evidence>
<dbReference type="KEGG" id="atw:C0099_01535"/>
<evidence type="ECO:0000256" key="6">
    <source>
        <dbReference type="PROSITE-ProRule" id="PRU00169"/>
    </source>
</evidence>
<evidence type="ECO:0000256" key="4">
    <source>
        <dbReference type="ARBA" id="ARBA00023125"/>
    </source>
</evidence>
<evidence type="ECO:0000256" key="5">
    <source>
        <dbReference type="ARBA" id="ARBA00023163"/>
    </source>
</evidence>
<feature type="domain" description="OmpR/PhoB-type" evidence="9">
    <location>
        <begin position="157"/>
        <end position="257"/>
    </location>
</feature>
<accession>A0A2I6S385</accession>
<feature type="modified residue" description="4-aspartylphosphate" evidence="6">
    <location>
        <position position="86"/>
    </location>
</feature>
<keyword evidence="4 7" id="KW-0238">DNA-binding</keyword>
<sequence>MLTSGSLGRRFMAADPVPVIAAGQARGEGRLIGTGISVCIVEDDDDLREELELALSSQGFLVRAFPESRDLYADLLREPAQLLLLDLGLPGEDGHSVLRRLKDAMRIGVVICSARTEVDERVRSMMTGADAFLVKPVDLRELVATLISVHRRVSGHASSSRERQWVIDDNGWTLHAPDGSLIPLTPSERTVMQSMFVSPGVAVMRDDLVAALGHSSDYYLDHRLDMLISRLRRKVRDLCGERLPLRAVRGIGFVFRP</sequence>
<feature type="DNA-binding region" description="OmpR/PhoB-type" evidence="7">
    <location>
        <begin position="157"/>
        <end position="257"/>
    </location>
</feature>
<evidence type="ECO:0000256" key="2">
    <source>
        <dbReference type="ARBA" id="ARBA00023012"/>
    </source>
</evidence>
<dbReference type="InterPro" id="IPR001789">
    <property type="entry name" value="Sig_transdc_resp-reg_receiver"/>
</dbReference>
<evidence type="ECO:0000256" key="1">
    <source>
        <dbReference type="ARBA" id="ARBA00022553"/>
    </source>
</evidence>
<evidence type="ECO:0000313" key="10">
    <source>
        <dbReference type="EMBL" id="AUN93731.1"/>
    </source>
</evidence>
<dbReference type="SUPFAM" id="SSF52172">
    <property type="entry name" value="CheY-like"/>
    <property type="match status" value="1"/>
</dbReference>
<evidence type="ECO:0000259" key="8">
    <source>
        <dbReference type="PROSITE" id="PS50110"/>
    </source>
</evidence>
<keyword evidence="2" id="KW-0902">Two-component regulatory system</keyword>
<dbReference type="PROSITE" id="PS51755">
    <property type="entry name" value="OMPR_PHOB"/>
    <property type="match status" value="1"/>
</dbReference>
<dbReference type="Gene3D" id="3.40.50.2300">
    <property type="match status" value="1"/>
</dbReference>